<dbReference type="InterPro" id="IPR039910">
    <property type="entry name" value="D15-like"/>
</dbReference>
<dbReference type="EMBL" id="FOUO01000013">
    <property type="protein sequence ID" value="SFM59635.1"/>
    <property type="molecule type" value="Genomic_DNA"/>
</dbReference>
<sequence length="594" mass="65975">MRTARAILPPAAGGPGRWRIWGQAIGLLGLCLLLAPPLTAQTRPTLEILGVEGAPAENIRAHLGPERADCDLPAWQEEPWLEDAEADTLRALRALGFYTPSVELDLRRTQDCWRLEVRVEPGPPVRVRRVDIRLQGEAAKDPAFTALLDAPPIREGQVLRHDDYARLKSELGRLASARGYFDNRFTRTELRVDPKARAAEVIVHMDSGPRYRLGAVTLEQDAFHEPLLRRFVPFEEGEPYATDHLIRMQQAFIDSGYFSQVRVEPRPDAARDRAVPIHVRLVPRNRWSYLAGIGASTDTGPHLRLGVENHRVNRAGHRYDARLELSPVRSSANLDYEIPRGDPARERILLSAGWQTEDTDSSDSDLYGLGIAHVRQMPSGWMQTRALRYEQETYRISDEEDTSHLLIPSLELSRTRADDPVFPRRGWHLRGTLRGAADPILSSTSFLQAHGSAKYIRPLGGGRLLLRAELGTTSVDQLEQLPSSLRFFAGGDASVRGYAYQALGPRDADGEVIGGRHLITASVEVDHPVKGPWGVAAFVDGGNTFNRMGDYSPRYGAGVGLRWRSPIGPVRVDLAHPVDGDDAVRLHLSMGMDL</sequence>
<keyword evidence="4" id="KW-1134">Transmembrane beta strand</keyword>
<feature type="domain" description="POTRA" evidence="12">
    <location>
        <begin position="211"/>
        <end position="280"/>
    </location>
</feature>
<feature type="domain" description="Bacterial surface antigen (D15)" evidence="11">
    <location>
        <begin position="316"/>
        <end position="591"/>
    </location>
</feature>
<dbReference type="AlphaFoldDB" id="A0A1I4S564"/>
<evidence type="ECO:0000313" key="14">
    <source>
        <dbReference type="EMBL" id="SFM59635.1"/>
    </source>
</evidence>
<evidence type="ECO:0000256" key="10">
    <source>
        <dbReference type="ARBA" id="ARBA00093548"/>
    </source>
</evidence>
<evidence type="ECO:0000256" key="9">
    <source>
        <dbReference type="ARBA" id="ARBA00033063"/>
    </source>
</evidence>
<dbReference type="GO" id="GO:0009306">
    <property type="term" value="P:protein secretion"/>
    <property type="evidence" value="ECO:0007669"/>
    <property type="project" value="TreeGrafter"/>
</dbReference>
<evidence type="ECO:0000256" key="2">
    <source>
        <dbReference type="ARBA" id="ARBA00010248"/>
    </source>
</evidence>
<proteinExistence type="inferred from homology"/>
<evidence type="ECO:0000256" key="3">
    <source>
        <dbReference type="ARBA" id="ARBA00015419"/>
    </source>
</evidence>
<dbReference type="Pfam" id="PF17243">
    <property type="entry name" value="POTRA_TamA_1"/>
    <property type="match status" value="1"/>
</dbReference>
<evidence type="ECO:0000256" key="5">
    <source>
        <dbReference type="ARBA" id="ARBA00022692"/>
    </source>
</evidence>
<name>A0A1I4S564_ECTMO</name>
<reference evidence="14 15" key="1">
    <citation type="submission" date="2016-10" db="EMBL/GenBank/DDBJ databases">
        <authorList>
            <person name="de Groot N.N."/>
        </authorList>
    </citation>
    <scope>NUCLEOTIDE SEQUENCE [LARGE SCALE GENOMIC DNA]</scope>
    <source>
        <strain evidence="14 15">DSM 4180</strain>
    </source>
</reference>
<evidence type="ECO:0000256" key="7">
    <source>
        <dbReference type="ARBA" id="ARBA00023136"/>
    </source>
</evidence>
<dbReference type="STRING" id="195064.SAMN05421721_11320"/>
<dbReference type="PANTHER" id="PTHR12815:SF47">
    <property type="entry name" value="TRANSLOCATION AND ASSEMBLY MODULE SUBUNIT TAMA"/>
    <property type="match status" value="1"/>
</dbReference>
<dbReference type="Gene3D" id="2.40.160.50">
    <property type="entry name" value="membrane protein fhac: a member of the omp85/tpsb transporter family"/>
    <property type="match status" value="1"/>
</dbReference>
<dbReference type="Pfam" id="PF07244">
    <property type="entry name" value="POTRA"/>
    <property type="match status" value="1"/>
</dbReference>
<evidence type="ECO:0000256" key="8">
    <source>
        <dbReference type="ARBA" id="ARBA00023237"/>
    </source>
</evidence>
<dbReference type="OrthoDB" id="9769707at2"/>
<evidence type="ECO:0000259" key="11">
    <source>
        <dbReference type="Pfam" id="PF01103"/>
    </source>
</evidence>
<evidence type="ECO:0000259" key="13">
    <source>
        <dbReference type="Pfam" id="PF17243"/>
    </source>
</evidence>
<keyword evidence="15" id="KW-1185">Reference proteome</keyword>
<keyword evidence="6" id="KW-0732">Signal</keyword>
<dbReference type="GO" id="GO:0097347">
    <property type="term" value="C:TAM protein secretion complex"/>
    <property type="evidence" value="ECO:0007669"/>
    <property type="project" value="TreeGrafter"/>
</dbReference>
<accession>A0A1I4S564</accession>
<organism evidence="14 15">
    <name type="scientific">Ectothiorhodospira mobilis</name>
    <dbReference type="NCBI Taxonomy" id="195064"/>
    <lineage>
        <taxon>Bacteria</taxon>
        <taxon>Pseudomonadati</taxon>
        <taxon>Pseudomonadota</taxon>
        <taxon>Gammaproteobacteria</taxon>
        <taxon>Chromatiales</taxon>
        <taxon>Ectothiorhodospiraceae</taxon>
        <taxon>Ectothiorhodospira</taxon>
    </lineage>
</organism>
<dbReference type="InterPro" id="IPR035243">
    <property type="entry name" value="TamA_POTRA_Dom_1"/>
</dbReference>
<feature type="domain" description="TamA POTRA" evidence="13">
    <location>
        <begin position="46"/>
        <end position="121"/>
    </location>
</feature>
<keyword evidence="5" id="KW-0812">Transmembrane</keyword>
<evidence type="ECO:0000256" key="1">
    <source>
        <dbReference type="ARBA" id="ARBA00004442"/>
    </source>
</evidence>
<dbReference type="PANTHER" id="PTHR12815">
    <property type="entry name" value="SORTING AND ASSEMBLY MACHINERY SAMM50 PROTEIN FAMILY MEMBER"/>
    <property type="match status" value="1"/>
</dbReference>
<dbReference type="InterPro" id="IPR010827">
    <property type="entry name" value="BamA/TamA_POTRA"/>
</dbReference>
<dbReference type="Gene3D" id="3.10.20.310">
    <property type="entry name" value="membrane protein fhac"/>
    <property type="match status" value="3"/>
</dbReference>
<evidence type="ECO:0000259" key="12">
    <source>
        <dbReference type="Pfam" id="PF07244"/>
    </source>
</evidence>
<gene>
    <name evidence="14" type="ORF">SAMN05421721_11320</name>
</gene>
<protein>
    <recommendedName>
        <fullName evidence="3">Translocation and assembly module subunit TamA</fullName>
    </recommendedName>
    <alternativeName>
        <fullName evidence="9">Autotransporter assembly factor TamA</fullName>
    </alternativeName>
</protein>
<evidence type="ECO:0000313" key="15">
    <source>
        <dbReference type="Proteomes" id="UP000199556"/>
    </source>
</evidence>
<comment type="similarity">
    <text evidence="2">Belongs to the TamA family.</text>
</comment>
<comment type="subunit">
    <text evidence="10">Interacts with TamB to form the translocation and assembly module (TAM).</text>
</comment>
<dbReference type="Pfam" id="PF01103">
    <property type="entry name" value="Omp85"/>
    <property type="match status" value="1"/>
</dbReference>
<dbReference type="GO" id="GO:0009279">
    <property type="term" value="C:cell outer membrane"/>
    <property type="evidence" value="ECO:0007669"/>
    <property type="project" value="UniProtKB-SubCell"/>
</dbReference>
<comment type="subcellular location">
    <subcellularLocation>
        <location evidence="1">Cell outer membrane</location>
    </subcellularLocation>
</comment>
<dbReference type="Proteomes" id="UP000199556">
    <property type="component" value="Unassembled WGS sequence"/>
</dbReference>
<keyword evidence="8" id="KW-0998">Cell outer membrane</keyword>
<keyword evidence="7" id="KW-0472">Membrane</keyword>
<evidence type="ECO:0000256" key="4">
    <source>
        <dbReference type="ARBA" id="ARBA00022452"/>
    </source>
</evidence>
<dbReference type="InterPro" id="IPR000184">
    <property type="entry name" value="Bac_surfAg_D15"/>
</dbReference>
<evidence type="ECO:0000256" key="6">
    <source>
        <dbReference type="ARBA" id="ARBA00022729"/>
    </source>
</evidence>
<dbReference type="RefSeq" id="WP_090486320.1">
    <property type="nucleotide sequence ID" value="NZ_FOUO01000013.1"/>
</dbReference>